<reference evidence="2 3" key="1">
    <citation type="journal article" date="2019" name="Int. J. Syst. Evol. Microbiol.">
        <title>The Global Catalogue of Microorganisms (GCM) 10K type strain sequencing project: providing services to taxonomists for standard genome sequencing and annotation.</title>
        <authorList>
            <consortium name="The Broad Institute Genomics Platform"/>
            <consortium name="The Broad Institute Genome Sequencing Center for Infectious Disease"/>
            <person name="Wu L."/>
            <person name="Ma J."/>
        </authorList>
    </citation>
    <scope>NUCLEOTIDE SEQUENCE [LARGE SCALE GENOMIC DNA]</scope>
    <source>
        <strain evidence="2 3">CGMCC 1.12859</strain>
    </source>
</reference>
<accession>A0ABD6BUZ9</accession>
<dbReference type="RefSeq" id="WP_267648188.1">
    <property type="nucleotide sequence ID" value="NZ_JANHGR010000003.1"/>
</dbReference>
<dbReference type="Gene3D" id="1.10.10.10">
    <property type="entry name" value="Winged helix-like DNA-binding domain superfamily/Winged helix DNA-binding domain"/>
    <property type="match status" value="1"/>
</dbReference>
<keyword evidence="3" id="KW-1185">Reference proteome</keyword>
<evidence type="ECO:0000313" key="2">
    <source>
        <dbReference type="EMBL" id="MFD1568442.1"/>
    </source>
</evidence>
<name>A0ABD6BUZ9_9EURY</name>
<dbReference type="EMBL" id="JBHUCZ010000012">
    <property type="protein sequence ID" value="MFD1568442.1"/>
    <property type="molecule type" value="Genomic_DNA"/>
</dbReference>
<keyword evidence="1" id="KW-1133">Transmembrane helix</keyword>
<sequence length="112" mass="12558">MSDRKQLTPTQQAILNKAKENPGWQNTEIAEAVGCSDSHVSRTLNKWSPNEMDSDGTVPKNDSPSLIGTLLWATWWLIKISVWVLLWPISVPYFAWKLYRKAGTDNGSPEGS</sequence>
<dbReference type="Proteomes" id="UP001597139">
    <property type="component" value="Unassembled WGS sequence"/>
</dbReference>
<proteinExistence type="predicted"/>
<evidence type="ECO:0000313" key="3">
    <source>
        <dbReference type="Proteomes" id="UP001597139"/>
    </source>
</evidence>
<gene>
    <name evidence="2" type="ORF">ACFSAU_13170</name>
</gene>
<dbReference type="InterPro" id="IPR036388">
    <property type="entry name" value="WH-like_DNA-bd_sf"/>
</dbReference>
<feature type="transmembrane region" description="Helical" evidence="1">
    <location>
        <begin position="73"/>
        <end position="96"/>
    </location>
</feature>
<evidence type="ECO:0000256" key="1">
    <source>
        <dbReference type="SAM" id="Phobius"/>
    </source>
</evidence>
<protein>
    <submittedName>
        <fullName evidence="2">Helix-turn-helix domain-containing protein</fullName>
    </submittedName>
</protein>
<dbReference type="Pfam" id="PF13384">
    <property type="entry name" value="HTH_23"/>
    <property type="match status" value="1"/>
</dbReference>
<keyword evidence="1" id="KW-0812">Transmembrane</keyword>
<dbReference type="AlphaFoldDB" id="A0ABD6BUZ9"/>
<organism evidence="2 3">
    <name type="scientific">Halolamina litorea</name>
    <dbReference type="NCBI Taxonomy" id="1515593"/>
    <lineage>
        <taxon>Archaea</taxon>
        <taxon>Methanobacteriati</taxon>
        <taxon>Methanobacteriota</taxon>
        <taxon>Stenosarchaea group</taxon>
        <taxon>Halobacteria</taxon>
        <taxon>Halobacteriales</taxon>
        <taxon>Haloferacaceae</taxon>
    </lineage>
</organism>
<keyword evidence="1" id="KW-0472">Membrane</keyword>
<comment type="caution">
    <text evidence="2">The sequence shown here is derived from an EMBL/GenBank/DDBJ whole genome shotgun (WGS) entry which is preliminary data.</text>
</comment>